<keyword evidence="3" id="KW-1185">Reference proteome</keyword>
<protein>
    <submittedName>
        <fullName evidence="2">Uncharacterized protein</fullName>
    </submittedName>
</protein>
<evidence type="ECO:0000313" key="3">
    <source>
        <dbReference type="Proteomes" id="UP000050827"/>
    </source>
</evidence>
<gene>
    <name evidence="2" type="ORF">AAY42_07640</name>
</gene>
<evidence type="ECO:0000313" key="2">
    <source>
        <dbReference type="EMBL" id="KQC29774.1"/>
    </source>
</evidence>
<feature type="compositionally biased region" description="Basic and acidic residues" evidence="1">
    <location>
        <begin position="134"/>
        <end position="159"/>
    </location>
</feature>
<reference evidence="2 3" key="1">
    <citation type="submission" date="2015-04" db="EMBL/GenBank/DDBJ databases">
        <title>Complete genome of flavobacterium.</title>
        <authorList>
            <person name="Kwon Y.M."/>
            <person name="Kim S.-J."/>
        </authorList>
    </citation>
    <scope>NUCLEOTIDE SEQUENCE [LARGE SCALE GENOMIC DNA]</scope>
    <source>
        <strain evidence="2 3">DK169</strain>
    </source>
</reference>
<dbReference type="EMBL" id="LCTZ01000002">
    <property type="protein sequence ID" value="KQC29774.1"/>
    <property type="molecule type" value="Genomic_DNA"/>
</dbReference>
<dbReference type="STRING" id="346185.AAY42_07640"/>
<dbReference type="AlphaFoldDB" id="A0A0Q1BYG2"/>
<name>A0A0Q1BYG2_9FLAO</name>
<accession>A0A0Q1BYG2</accession>
<dbReference type="Proteomes" id="UP000050827">
    <property type="component" value="Unassembled WGS sequence"/>
</dbReference>
<evidence type="ECO:0000256" key="1">
    <source>
        <dbReference type="SAM" id="MobiDB-lite"/>
    </source>
</evidence>
<dbReference type="Gene3D" id="1.20.120.1490">
    <property type="match status" value="1"/>
</dbReference>
<sequence>MNGILLFLLLDKPDRQSRPPRVFITQQLGFDENQKKEFKDIDERHHRKMKNIDNRSMGLKKYLFNKLGEIDFTDKELDSVTVLIGELSRKREKEIFNYFKEIEKVCNKEQKSKLEAILSGALNHGRNGMGPERNGPDRMRPERDGHEPMGPERDGRDPMRPPPPRQ</sequence>
<feature type="region of interest" description="Disordered" evidence="1">
    <location>
        <begin position="118"/>
        <end position="166"/>
    </location>
</feature>
<comment type="caution">
    <text evidence="2">The sequence shown here is derived from an EMBL/GenBank/DDBJ whole genome shotgun (WGS) entry which is preliminary data.</text>
</comment>
<proteinExistence type="predicted"/>
<organism evidence="2 3">
    <name type="scientific">Flagellimonas eckloniae</name>
    <dbReference type="NCBI Taxonomy" id="346185"/>
    <lineage>
        <taxon>Bacteria</taxon>
        <taxon>Pseudomonadati</taxon>
        <taxon>Bacteroidota</taxon>
        <taxon>Flavobacteriia</taxon>
        <taxon>Flavobacteriales</taxon>
        <taxon>Flavobacteriaceae</taxon>
        <taxon>Flagellimonas</taxon>
    </lineage>
</organism>